<gene>
    <name evidence="2" type="ORF">PHSY_007243</name>
</gene>
<organism evidence="2 3">
    <name type="scientific">Pseudozyma hubeiensis (strain SY62)</name>
    <name type="common">Yeast</name>
    <dbReference type="NCBI Taxonomy" id="1305764"/>
    <lineage>
        <taxon>Eukaryota</taxon>
        <taxon>Fungi</taxon>
        <taxon>Dikarya</taxon>
        <taxon>Basidiomycota</taxon>
        <taxon>Ustilaginomycotina</taxon>
        <taxon>Ustilaginomycetes</taxon>
        <taxon>Ustilaginales</taxon>
        <taxon>Ustilaginaceae</taxon>
        <taxon>Pseudozyma</taxon>
    </lineage>
</organism>
<feature type="region of interest" description="Disordered" evidence="1">
    <location>
        <begin position="1"/>
        <end position="23"/>
    </location>
</feature>
<dbReference type="Proteomes" id="UP000014071">
    <property type="component" value="Unassembled WGS sequence"/>
</dbReference>
<keyword evidence="3" id="KW-1185">Reference proteome</keyword>
<sequence>MRRVQDLHRPQRRRQQLQQQARRRRDLLLSQRVAAMGDRQQHRRWVRRTWRRDHRLEEAARFKRNSKLHVPGYKLKWLP</sequence>
<name>R9PNC2_PSEHS</name>
<protein>
    <submittedName>
        <fullName evidence="2">Uncharacterized protein</fullName>
    </submittedName>
</protein>
<reference evidence="3" key="1">
    <citation type="journal article" date="2013" name="Genome Announc.">
        <title>Draft genome sequence of the basidiomycetous yeast-like fungus Pseudozyma hubeiensis SY62, which produces an abundant amount of the biosurfactant mannosylerythritol lipids.</title>
        <authorList>
            <person name="Konishi M."/>
            <person name="Hatada Y."/>
            <person name="Horiuchi J."/>
        </authorList>
    </citation>
    <scope>NUCLEOTIDE SEQUENCE [LARGE SCALE GENOMIC DNA]</scope>
    <source>
        <strain evidence="3">SY62</strain>
    </source>
</reference>
<dbReference type="RefSeq" id="XP_012193227.1">
    <property type="nucleotide sequence ID" value="XM_012337837.1"/>
</dbReference>
<dbReference type="HOGENOM" id="CLU_2607036_0_0_1"/>
<dbReference type="EMBL" id="DF238832">
    <property type="protein sequence ID" value="GAC99640.1"/>
    <property type="molecule type" value="Genomic_DNA"/>
</dbReference>
<dbReference type="GeneID" id="24112506"/>
<feature type="compositionally biased region" description="Basic residues" evidence="1">
    <location>
        <begin position="10"/>
        <end position="23"/>
    </location>
</feature>
<dbReference type="AlphaFoldDB" id="R9PNC2"/>
<evidence type="ECO:0000313" key="3">
    <source>
        <dbReference type="Proteomes" id="UP000014071"/>
    </source>
</evidence>
<proteinExistence type="predicted"/>
<evidence type="ECO:0000313" key="2">
    <source>
        <dbReference type="EMBL" id="GAC99640.1"/>
    </source>
</evidence>
<evidence type="ECO:0000256" key="1">
    <source>
        <dbReference type="SAM" id="MobiDB-lite"/>
    </source>
</evidence>
<accession>R9PNC2</accession>